<dbReference type="AlphaFoldDB" id="W2RZ79"/>
<reference evidence="2 3" key="1">
    <citation type="submission" date="2013-03" db="EMBL/GenBank/DDBJ databases">
        <title>The Genome Sequence of Phialophora europaea CBS 101466.</title>
        <authorList>
            <consortium name="The Broad Institute Genomics Platform"/>
            <person name="Cuomo C."/>
            <person name="de Hoog S."/>
            <person name="Gorbushina A."/>
            <person name="Walker B."/>
            <person name="Young S.K."/>
            <person name="Zeng Q."/>
            <person name="Gargeya S."/>
            <person name="Fitzgerald M."/>
            <person name="Haas B."/>
            <person name="Abouelleil A."/>
            <person name="Allen A.W."/>
            <person name="Alvarado L."/>
            <person name="Arachchi H.M."/>
            <person name="Berlin A.M."/>
            <person name="Chapman S.B."/>
            <person name="Gainer-Dewar J."/>
            <person name="Goldberg J."/>
            <person name="Griggs A."/>
            <person name="Gujja S."/>
            <person name="Hansen M."/>
            <person name="Howarth C."/>
            <person name="Imamovic A."/>
            <person name="Ireland A."/>
            <person name="Larimer J."/>
            <person name="McCowan C."/>
            <person name="Murphy C."/>
            <person name="Pearson M."/>
            <person name="Poon T.W."/>
            <person name="Priest M."/>
            <person name="Roberts A."/>
            <person name="Saif S."/>
            <person name="Shea T."/>
            <person name="Sisk P."/>
            <person name="Sykes S."/>
            <person name="Wortman J."/>
            <person name="Nusbaum C."/>
            <person name="Birren B."/>
        </authorList>
    </citation>
    <scope>NUCLEOTIDE SEQUENCE [LARGE SCALE GENOMIC DNA]</scope>
    <source>
        <strain evidence="2 3">CBS 101466</strain>
    </source>
</reference>
<dbReference type="SUPFAM" id="SSF54427">
    <property type="entry name" value="NTF2-like"/>
    <property type="match status" value="1"/>
</dbReference>
<dbReference type="RefSeq" id="XP_008717817.1">
    <property type="nucleotide sequence ID" value="XM_008719595.1"/>
</dbReference>
<dbReference type="GeneID" id="19972593"/>
<dbReference type="Pfam" id="PF13474">
    <property type="entry name" value="SnoaL_3"/>
    <property type="match status" value="1"/>
</dbReference>
<accession>W2RZ79</accession>
<evidence type="ECO:0000313" key="3">
    <source>
        <dbReference type="Proteomes" id="UP000030752"/>
    </source>
</evidence>
<dbReference type="InParanoid" id="W2RZ79"/>
<protein>
    <recommendedName>
        <fullName evidence="1">SnoaL-like domain-containing protein</fullName>
    </recommendedName>
</protein>
<evidence type="ECO:0000313" key="2">
    <source>
        <dbReference type="EMBL" id="ETN40974.1"/>
    </source>
</evidence>
<dbReference type="InterPro" id="IPR037401">
    <property type="entry name" value="SnoaL-like"/>
</dbReference>
<gene>
    <name evidence="2" type="ORF">HMPREF1541_05254</name>
</gene>
<dbReference type="VEuPathDB" id="FungiDB:HMPREF1541_05254"/>
<evidence type="ECO:0000259" key="1">
    <source>
        <dbReference type="Pfam" id="PF13474"/>
    </source>
</evidence>
<organism evidence="2 3">
    <name type="scientific">Cyphellophora europaea (strain CBS 101466)</name>
    <name type="common">Phialophora europaea</name>
    <dbReference type="NCBI Taxonomy" id="1220924"/>
    <lineage>
        <taxon>Eukaryota</taxon>
        <taxon>Fungi</taxon>
        <taxon>Dikarya</taxon>
        <taxon>Ascomycota</taxon>
        <taxon>Pezizomycotina</taxon>
        <taxon>Eurotiomycetes</taxon>
        <taxon>Chaetothyriomycetidae</taxon>
        <taxon>Chaetothyriales</taxon>
        <taxon>Cyphellophoraceae</taxon>
        <taxon>Cyphellophora</taxon>
    </lineage>
</organism>
<proteinExistence type="predicted"/>
<sequence length="185" mass="21297">MGSANGSKWMDEANLTTIKAVHESLGMPVSKYHNPDLEKEEQEILEHYKEWFRFNHTDFGNKERAKSFYDVPETMYFDLMKVIPRGGFAKHYDDIDEYYDDSHLACRDLEIVATSPESGYGTMVQRYWGIGSDGKEFSFTFRMTSLLRKIDGRWKWIHEHVSFPADLVTGQSDLTCGTGTTGKPT</sequence>
<name>W2RZ79_CYPE1</name>
<keyword evidence="3" id="KW-1185">Reference proteome</keyword>
<dbReference type="InterPro" id="IPR032710">
    <property type="entry name" value="NTF2-like_dom_sf"/>
</dbReference>
<feature type="domain" description="SnoaL-like" evidence="1">
    <location>
        <begin position="104"/>
        <end position="165"/>
    </location>
</feature>
<dbReference type="eggNOG" id="ENOG502SI4J">
    <property type="taxonomic scope" value="Eukaryota"/>
</dbReference>
<dbReference type="HOGENOM" id="CLU_124021_0_0_1"/>
<dbReference type="OrthoDB" id="4128781at2759"/>
<dbReference type="Gene3D" id="3.10.450.50">
    <property type="match status" value="1"/>
</dbReference>
<dbReference type="STRING" id="1220924.W2RZ79"/>
<dbReference type="Proteomes" id="UP000030752">
    <property type="component" value="Unassembled WGS sequence"/>
</dbReference>
<dbReference type="EMBL" id="KB822720">
    <property type="protein sequence ID" value="ETN40974.1"/>
    <property type="molecule type" value="Genomic_DNA"/>
</dbReference>